<accession>A0A1I8HIV3</accession>
<keyword evidence="4" id="KW-0539">Nucleus</keyword>
<dbReference type="PANTHER" id="PTHR43995:SF1">
    <property type="entry name" value="PRE-MRNA-PROCESSING FACTOR 19"/>
    <property type="match status" value="1"/>
</dbReference>
<keyword evidence="4" id="KW-0508">mRNA splicing</keyword>
<keyword evidence="1 3" id="KW-0853">WD repeat</keyword>
<dbReference type="PROSITE" id="PS00678">
    <property type="entry name" value="WD_REPEATS_1"/>
    <property type="match status" value="1"/>
</dbReference>
<sequence length="356" mass="40702">VKMWDLREQKFLTNFEQHTAPLTALAFSENGYYLATAAEDSTVRLWDLRKLKNFKVLQLGGSESGQPSGPASSHARALAFDHSGTYLAAGGGDIRLYHTKQFNELCMLDNHTAAVTGLRFGTNARSIVSCSLDRSLKSAGCYRAVISATCSCWSTANSSMCYKRECKMESVAQQILLSTEFVQNYIEETVTLKIWHSPYLLFFALYGTFFVLALFILSYPEYFAYTMFDEWDSYDRLFERADRVLQGVGTQQDLHMDNERAMLATETRGQRQLEELLEEKPRHLPLLHRRWLQEAQRRFGPKLHALLTEYEECGTNIQRVCLNETATDLRKLRGNATRMSDLSEDDNASRYSDDYA</sequence>
<dbReference type="Pfam" id="PF00400">
    <property type="entry name" value="WD40"/>
    <property type="match status" value="2"/>
</dbReference>
<feature type="transmembrane region" description="Helical" evidence="5">
    <location>
        <begin position="199"/>
        <end position="219"/>
    </location>
</feature>
<comment type="pathway">
    <text evidence="4">Protein modification; protein ubiquitination.</text>
</comment>
<keyword evidence="4" id="KW-0747">Spliceosome</keyword>
<dbReference type="GO" id="GO:0005737">
    <property type="term" value="C:cytoplasm"/>
    <property type="evidence" value="ECO:0007669"/>
    <property type="project" value="TreeGrafter"/>
</dbReference>
<keyword evidence="2" id="KW-0677">Repeat</keyword>
<dbReference type="SUPFAM" id="SSF50978">
    <property type="entry name" value="WD40 repeat-like"/>
    <property type="match status" value="1"/>
</dbReference>
<protein>
    <recommendedName>
        <fullName evidence="4">Pre-mRNA-processing factor 19</fullName>
        <ecNumber evidence="4">2.3.2.27</ecNumber>
    </recommendedName>
</protein>
<dbReference type="GO" id="GO:0006281">
    <property type="term" value="P:DNA repair"/>
    <property type="evidence" value="ECO:0007669"/>
    <property type="project" value="UniProtKB-KW"/>
</dbReference>
<keyword evidence="4" id="KW-0227">DNA damage</keyword>
<dbReference type="GO" id="GO:0000974">
    <property type="term" value="C:Prp19 complex"/>
    <property type="evidence" value="ECO:0007669"/>
    <property type="project" value="UniProtKB-UniRule"/>
</dbReference>
<comment type="similarity">
    <text evidence="4">Belongs to the WD repeat PRP19 family.</text>
</comment>
<keyword evidence="4" id="KW-0833">Ubl conjugation pathway</keyword>
<dbReference type="AlphaFoldDB" id="A0A1I8HIV3"/>
<keyword evidence="5" id="KW-1133">Transmembrane helix</keyword>
<keyword evidence="4" id="KW-0507">mRNA processing</keyword>
<comment type="subunit">
    <text evidence="4">Homotetramer.</text>
</comment>
<dbReference type="InterPro" id="IPR038959">
    <property type="entry name" value="Prp19"/>
</dbReference>
<dbReference type="PROSITE" id="PS50082">
    <property type="entry name" value="WD_REPEATS_2"/>
    <property type="match status" value="1"/>
</dbReference>
<dbReference type="WBParaSite" id="maker-uti_cns_0006472-snap-gene-0.14-mRNA-1">
    <property type="protein sequence ID" value="maker-uti_cns_0006472-snap-gene-0.14-mRNA-1"/>
    <property type="gene ID" value="maker-uti_cns_0006472-snap-gene-0.14"/>
</dbReference>
<dbReference type="Proteomes" id="UP000095280">
    <property type="component" value="Unplaced"/>
</dbReference>
<comment type="function">
    <text evidence="4">Ubiquitin-protein ligase which is mainly involved pre-mRNA splicing and DNA repair. Required for pre-mRNA splicing as component of the spliceosome.</text>
</comment>
<dbReference type="Gene3D" id="2.130.10.10">
    <property type="entry name" value="YVTN repeat-like/Quinoprotein amine dehydrogenase"/>
    <property type="match status" value="1"/>
</dbReference>
<dbReference type="PROSITE" id="PS50294">
    <property type="entry name" value="WD_REPEATS_REGION"/>
    <property type="match status" value="1"/>
</dbReference>
<evidence type="ECO:0000256" key="3">
    <source>
        <dbReference type="PROSITE-ProRule" id="PRU00221"/>
    </source>
</evidence>
<comment type="subcellular location">
    <subcellularLocation>
        <location evidence="4">Nucleus</location>
    </subcellularLocation>
</comment>
<comment type="catalytic activity">
    <reaction evidence="4">
        <text>S-ubiquitinyl-[E2 ubiquitin-conjugating enzyme]-L-cysteine + [acceptor protein]-L-lysine = [E2 ubiquitin-conjugating enzyme]-L-cysteine + N(6)-ubiquitinyl-[acceptor protein]-L-lysine.</text>
        <dbReference type="EC" id="2.3.2.27"/>
    </reaction>
</comment>
<keyword evidence="6" id="KW-1185">Reference proteome</keyword>
<evidence type="ECO:0000256" key="5">
    <source>
        <dbReference type="SAM" id="Phobius"/>
    </source>
</evidence>
<evidence type="ECO:0000256" key="1">
    <source>
        <dbReference type="ARBA" id="ARBA00022574"/>
    </source>
</evidence>
<feature type="repeat" description="WD" evidence="3">
    <location>
        <begin position="15"/>
        <end position="56"/>
    </location>
</feature>
<organism evidence="6 7">
    <name type="scientific">Macrostomum lignano</name>
    <dbReference type="NCBI Taxonomy" id="282301"/>
    <lineage>
        <taxon>Eukaryota</taxon>
        <taxon>Metazoa</taxon>
        <taxon>Spiralia</taxon>
        <taxon>Lophotrochozoa</taxon>
        <taxon>Platyhelminthes</taxon>
        <taxon>Rhabditophora</taxon>
        <taxon>Macrostomorpha</taxon>
        <taxon>Macrostomida</taxon>
        <taxon>Macrostomidae</taxon>
        <taxon>Macrostomum</taxon>
    </lineage>
</organism>
<reference evidence="7" key="1">
    <citation type="submission" date="2016-11" db="UniProtKB">
        <authorList>
            <consortium name="WormBaseParasite"/>
        </authorList>
    </citation>
    <scope>IDENTIFICATION</scope>
</reference>
<dbReference type="UniPathway" id="UPA00143"/>
<dbReference type="EC" id="2.3.2.27" evidence="4"/>
<dbReference type="GO" id="GO:0071006">
    <property type="term" value="C:U2-type catalytic step 1 spliceosome"/>
    <property type="evidence" value="ECO:0007669"/>
    <property type="project" value="TreeGrafter"/>
</dbReference>
<dbReference type="InterPro" id="IPR019775">
    <property type="entry name" value="WD40_repeat_CS"/>
</dbReference>
<dbReference type="GO" id="GO:0070534">
    <property type="term" value="P:protein K63-linked ubiquitination"/>
    <property type="evidence" value="ECO:0007669"/>
    <property type="project" value="UniProtKB-UniRule"/>
</dbReference>
<keyword evidence="4" id="KW-0234">DNA repair</keyword>
<evidence type="ECO:0000256" key="4">
    <source>
        <dbReference type="RuleBase" id="RU367101"/>
    </source>
</evidence>
<dbReference type="GO" id="GO:0061630">
    <property type="term" value="F:ubiquitin protein ligase activity"/>
    <property type="evidence" value="ECO:0007669"/>
    <property type="project" value="UniProtKB-UniRule"/>
</dbReference>
<evidence type="ECO:0000256" key="2">
    <source>
        <dbReference type="ARBA" id="ARBA00022737"/>
    </source>
</evidence>
<dbReference type="InterPro" id="IPR036322">
    <property type="entry name" value="WD40_repeat_dom_sf"/>
</dbReference>
<dbReference type="InterPro" id="IPR015943">
    <property type="entry name" value="WD40/YVTN_repeat-like_dom_sf"/>
</dbReference>
<keyword evidence="5" id="KW-0472">Membrane</keyword>
<name>A0A1I8HIV3_9PLAT</name>
<keyword evidence="4" id="KW-0808">Transferase</keyword>
<dbReference type="SMART" id="SM00320">
    <property type="entry name" value="WD40"/>
    <property type="match status" value="3"/>
</dbReference>
<proteinExistence type="inferred from homology"/>
<dbReference type="GO" id="GO:0000398">
    <property type="term" value="P:mRNA splicing, via spliceosome"/>
    <property type="evidence" value="ECO:0007669"/>
    <property type="project" value="InterPro"/>
</dbReference>
<evidence type="ECO:0000313" key="7">
    <source>
        <dbReference type="WBParaSite" id="maker-uti_cns_0006472-snap-gene-0.14-mRNA-1"/>
    </source>
</evidence>
<keyword evidence="5" id="KW-0812">Transmembrane</keyword>
<dbReference type="InterPro" id="IPR001680">
    <property type="entry name" value="WD40_rpt"/>
</dbReference>
<evidence type="ECO:0000313" key="6">
    <source>
        <dbReference type="Proteomes" id="UP000095280"/>
    </source>
</evidence>
<dbReference type="PANTHER" id="PTHR43995">
    <property type="entry name" value="PRE-MRNA-PROCESSING FACTOR 19"/>
    <property type="match status" value="1"/>
</dbReference>